<dbReference type="SUPFAM" id="SSF51430">
    <property type="entry name" value="NAD(P)-linked oxidoreductase"/>
    <property type="match status" value="1"/>
</dbReference>
<protein>
    <submittedName>
        <fullName evidence="5">Aldo/keto reductase</fullName>
    </submittedName>
</protein>
<gene>
    <name evidence="5" type="ORF">SIL87_08310</name>
</gene>
<feature type="active site" description="Proton donor" evidence="1">
    <location>
        <position position="54"/>
    </location>
</feature>
<dbReference type="Pfam" id="PF00248">
    <property type="entry name" value="Aldo_ket_red"/>
    <property type="match status" value="1"/>
</dbReference>
<feature type="domain" description="NADP-dependent oxidoreductase" evidence="4">
    <location>
        <begin position="16"/>
        <end position="266"/>
    </location>
</feature>
<comment type="caution">
    <text evidence="5">The sequence shown here is derived from an EMBL/GenBank/DDBJ whole genome shotgun (WGS) entry which is preliminary data.</text>
</comment>
<dbReference type="InterPro" id="IPR023210">
    <property type="entry name" value="NADP_OxRdtase_dom"/>
</dbReference>
<dbReference type="InterPro" id="IPR036812">
    <property type="entry name" value="NAD(P)_OxRdtase_dom_sf"/>
</dbReference>
<evidence type="ECO:0000313" key="6">
    <source>
        <dbReference type="Proteomes" id="UP001279553"/>
    </source>
</evidence>
<dbReference type="GO" id="GO:0016491">
    <property type="term" value="F:oxidoreductase activity"/>
    <property type="evidence" value="ECO:0007669"/>
    <property type="project" value="InterPro"/>
</dbReference>
<organism evidence="5 6">
    <name type="scientific">Acidiphilium acidophilum</name>
    <name type="common">Thiobacillus acidophilus</name>
    <dbReference type="NCBI Taxonomy" id="76588"/>
    <lineage>
        <taxon>Bacteria</taxon>
        <taxon>Pseudomonadati</taxon>
        <taxon>Pseudomonadota</taxon>
        <taxon>Alphaproteobacteria</taxon>
        <taxon>Acetobacterales</taxon>
        <taxon>Acidocellaceae</taxon>
        <taxon>Acidiphilium</taxon>
    </lineage>
</organism>
<sequence length="279" mass="30285">MIPMVDLPDGTAISALGQGTWNIGDDPARAADEVATLRAGIDLGLSLIDTAEMYGEGKSERLVARAIEEQRDRVFLVSKVYPHNASATGVAKSCAASFERLGTDHIDLYLLHWRGQHPLAETVEAFERLREAGKIRYWGVSNFDTDDMTELADLQSGRHCATDQVLYHPDERGIEFDLLPWCSAHAMPVMAYSPLGQAGRLLRSAALRKVGQRHGATPGQIALAWSLRSGKIIAIPKASSVAHVRENAAAAAIELTAQDLAEIDAAHPPPHARERLAML</sequence>
<accession>A0AAW9DNW0</accession>
<dbReference type="RefSeq" id="WP_319613691.1">
    <property type="nucleotide sequence ID" value="NZ_JAWXYB010000018.1"/>
</dbReference>
<dbReference type="Proteomes" id="UP001279553">
    <property type="component" value="Unassembled WGS sequence"/>
</dbReference>
<evidence type="ECO:0000256" key="1">
    <source>
        <dbReference type="PIRSR" id="PIRSR000097-1"/>
    </source>
</evidence>
<dbReference type="InterPro" id="IPR020471">
    <property type="entry name" value="AKR"/>
</dbReference>
<dbReference type="EMBL" id="JAWXYB010000018">
    <property type="protein sequence ID" value="MDX5930761.1"/>
    <property type="molecule type" value="Genomic_DNA"/>
</dbReference>
<evidence type="ECO:0000256" key="2">
    <source>
        <dbReference type="PIRSR" id="PIRSR000097-2"/>
    </source>
</evidence>
<feature type="site" description="Lowers pKa of active site Tyr" evidence="3">
    <location>
        <position position="79"/>
    </location>
</feature>
<feature type="binding site" evidence="2">
    <location>
        <position position="112"/>
    </location>
    <ligand>
        <name>substrate</name>
    </ligand>
</feature>
<proteinExistence type="predicted"/>
<keyword evidence="6" id="KW-1185">Reference proteome</keyword>
<dbReference type="PIRSF" id="PIRSF000097">
    <property type="entry name" value="AKR"/>
    <property type="match status" value="1"/>
</dbReference>
<reference evidence="5 6" key="1">
    <citation type="submission" date="2023-11" db="EMBL/GenBank/DDBJ databases">
        <title>MicrobeMod: A computational toolkit for identifying prokaryotic methylation and restriction-modification with nanopore sequencing.</title>
        <authorList>
            <person name="Crits-Christoph A."/>
            <person name="Kang S.C."/>
            <person name="Lee H."/>
            <person name="Ostrov N."/>
        </authorList>
    </citation>
    <scope>NUCLEOTIDE SEQUENCE [LARGE SCALE GENOMIC DNA]</scope>
    <source>
        <strain evidence="5 6">DSMZ 700</strain>
    </source>
</reference>
<evidence type="ECO:0000313" key="5">
    <source>
        <dbReference type="EMBL" id="MDX5930761.1"/>
    </source>
</evidence>
<dbReference type="Gene3D" id="3.20.20.100">
    <property type="entry name" value="NADP-dependent oxidoreductase domain"/>
    <property type="match status" value="1"/>
</dbReference>
<dbReference type="PANTHER" id="PTHR43638:SF3">
    <property type="entry name" value="ALDEHYDE REDUCTASE"/>
    <property type="match status" value="1"/>
</dbReference>
<evidence type="ECO:0000256" key="3">
    <source>
        <dbReference type="PIRSR" id="PIRSR000097-3"/>
    </source>
</evidence>
<name>A0AAW9DNW0_ACIAO</name>
<dbReference type="CDD" id="cd19138">
    <property type="entry name" value="AKR_YeaE"/>
    <property type="match status" value="1"/>
</dbReference>
<dbReference type="PANTHER" id="PTHR43638">
    <property type="entry name" value="OXIDOREDUCTASE, ALDO/KETO REDUCTASE FAMILY PROTEIN"/>
    <property type="match status" value="1"/>
</dbReference>
<evidence type="ECO:0000259" key="4">
    <source>
        <dbReference type="Pfam" id="PF00248"/>
    </source>
</evidence>
<dbReference type="PRINTS" id="PR00069">
    <property type="entry name" value="ALDKETRDTASE"/>
</dbReference>
<dbReference type="AlphaFoldDB" id="A0AAW9DNW0"/>